<protein>
    <submittedName>
        <fullName evidence="5">Transcriptional regulator, AraC family</fullName>
    </submittedName>
</protein>
<accession>A0A1I6DTS3</accession>
<evidence type="ECO:0000259" key="4">
    <source>
        <dbReference type="PROSITE" id="PS01124"/>
    </source>
</evidence>
<dbReference type="SMART" id="SM00342">
    <property type="entry name" value="HTH_ARAC"/>
    <property type="match status" value="1"/>
</dbReference>
<dbReference type="InterPro" id="IPR009057">
    <property type="entry name" value="Homeodomain-like_sf"/>
</dbReference>
<keyword evidence="3" id="KW-0804">Transcription</keyword>
<dbReference type="PANTHER" id="PTHR43280:SF32">
    <property type="entry name" value="TRANSCRIPTIONAL REGULATORY PROTEIN"/>
    <property type="match status" value="1"/>
</dbReference>
<evidence type="ECO:0000313" key="6">
    <source>
        <dbReference type="Proteomes" id="UP000199302"/>
    </source>
</evidence>
<dbReference type="PRINTS" id="PR00032">
    <property type="entry name" value="HTHARAC"/>
</dbReference>
<dbReference type="Proteomes" id="UP000199302">
    <property type="component" value="Unassembled WGS sequence"/>
</dbReference>
<organism evidence="5 6">
    <name type="scientific">Poseidonocella sedimentorum</name>
    <dbReference type="NCBI Taxonomy" id="871652"/>
    <lineage>
        <taxon>Bacteria</taxon>
        <taxon>Pseudomonadati</taxon>
        <taxon>Pseudomonadota</taxon>
        <taxon>Alphaproteobacteria</taxon>
        <taxon>Rhodobacterales</taxon>
        <taxon>Roseobacteraceae</taxon>
        <taxon>Poseidonocella</taxon>
    </lineage>
</organism>
<reference evidence="5 6" key="1">
    <citation type="submission" date="2016-10" db="EMBL/GenBank/DDBJ databases">
        <authorList>
            <person name="de Groot N.N."/>
        </authorList>
    </citation>
    <scope>NUCLEOTIDE SEQUENCE [LARGE SCALE GENOMIC DNA]</scope>
    <source>
        <strain evidence="6">KMM 9023,NRIC 0796,JCM 17311,KCTC 23692</strain>
    </source>
</reference>
<keyword evidence="6" id="KW-1185">Reference proteome</keyword>
<feature type="domain" description="HTH araC/xylS-type" evidence="4">
    <location>
        <begin position="181"/>
        <end position="279"/>
    </location>
</feature>
<dbReference type="AlphaFoldDB" id="A0A1I6DTS3"/>
<dbReference type="Pfam" id="PF12833">
    <property type="entry name" value="HTH_18"/>
    <property type="match status" value="1"/>
</dbReference>
<dbReference type="GO" id="GO:0003700">
    <property type="term" value="F:DNA-binding transcription factor activity"/>
    <property type="evidence" value="ECO:0007669"/>
    <property type="project" value="InterPro"/>
</dbReference>
<dbReference type="PANTHER" id="PTHR43280">
    <property type="entry name" value="ARAC-FAMILY TRANSCRIPTIONAL REGULATOR"/>
    <property type="match status" value="1"/>
</dbReference>
<name>A0A1I6DTS3_9RHOB</name>
<evidence type="ECO:0000313" key="5">
    <source>
        <dbReference type="EMBL" id="SFR08708.1"/>
    </source>
</evidence>
<dbReference type="RefSeq" id="WP_092079543.1">
    <property type="nucleotide sequence ID" value="NZ_FOYI01000005.1"/>
</dbReference>
<sequence length="297" mass="32415">MTDRARSLLPAAPRQTGVQTERIRSALTATEFTALDQRAALFVITAGSGRLASGASTVPLAAPCLVWSPPQKGAPIRLDAGTRGFVLRVSDTVVGQSIPGGTISAHVRKAVSGRIHLPALNAATLAKLENLAEQIDGELFSMAPGARAVVHHCVSLLLIEVWRASSPTGLELDTLPQQIADEFLHLAEVYLQSHWSVSRYAERIGVSRDRLNSAVRRAIGTTPHSHLQARLMEEAKSLLLRSNLHVAEIAFKLGFTDAAYFNRFFQRHAEMAPGKFRQLNSSIRRRGPRETAFHAWP</sequence>
<evidence type="ECO:0000256" key="1">
    <source>
        <dbReference type="ARBA" id="ARBA00023015"/>
    </source>
</evidence>
<dbReference type="PROSITE" id="PS01124">
    <property type="entry name" value="HTH_ARAC_FAMILY_2"/>
    <property type="match status" value="1"/>
</dbReference>
<dbReference type="SUPFAM" id="SSF46689">
    <property type="entry name" value="Homeodomain-like"/>
    <property type="match status" value="1"/>
</dbReference>
<dbReference type="InterPro" id="IPR020449">
    <property type="entry name" value="Tscrpt_reg_AraC-type_HTH"/>
</dbReference>
<dbReference type="GO" id="GO:0043565">
    <property type="term" value="F:sequence-specific DNA binding"/>
    <property type="evidence" value="ECO:0007669"/>
    <property type="project" value="InterPro"/>
</dbReference>
<evidence type="ECO:0000256" key="2">
    <source>
        <dbReference type="ARBA" id="ARBA00023125"/>
    </source>
</evidence>
<dbReference type="Gene3D" id="1.10.10.60">
    <property type="entry name" value="Homeodomain-like"/>
    <property type="match status" value="1"/>
</dbReference>
<proteinExistence type="predicted"/>
<dbReference type="STRING" id="871652.SAMN04515673_105113"/>
<dbReference type="InterPro" id="IPR018060">
    <property type="entry name" value="HTH_AraC"/>
</dbReference>
<keyword evidence="2" id="KW-0238">DNA-binding</keyword>
<evidence type="ECO:0000256" key="3">
    <source>
        <dbReference type="ARBA" id="ARBA00023163"/>
    </source>
</evidence>
<dbReference type="OrthoDB" id="186587at2"/>
<dbReference type="EMBL" id="FOYI01000005">
    <property type="protein sequence ID" value="SFR08708.1"/>
    <property type="molecule type" value="Genomic_DNA"/>
</dbReference>
<keyword evidence="1" id="KW-0805">Transcription regulation</keyword>
<gene>
    <name evidence="5" type="ORF">SAMN04515673_105113</name>
</gene>